<dbReference type="InterPro" id="IPR016163">
    <property type="entry name" value="Ald_DH_C"/>
</dbReference>
<dbReference type="PANTHER" id="PTHR43217:SF1">
    <property type="entry name" value="SUCCINATE SEMIALDEHYDE DEHYDROGENASE [NAD(P)+] SAD"/>
    <property type="match status" value="1"/>
</dbReference>
<dbReference type="EMBL" id="CP109965">
    <property type="protein sequence ID" value="WAJ70079.1"/>
    <property type="molecule type" value="Genomic_DNA"/>
</dbReference>
<name>A0ABY7AKP0_9ALTE</name>
<dbReference type="Proteomes" id="UP001163726">
    <property type="component" value="Chromosome"/>
</dbReference>
<keyword evidence="6" id="KW-1185">Reference proteome</keyword>
<reference evidence="5" key="1">
    <citation type="submission" date="2022-10" db="EMBL/GenBank/DDBJ databases">
        <title>Catenovulum adriacola sp. nov. isolated in the Harbour of Susak.</title>
        <authorList>
            <person name="Schoch T."/>
            <person name="Reich S.J."/>
            <person name="Stoeferle S."/>
            <person name="Flaiz M."/>
            <person name="Kazda M."/>
            <person name="Riedel C.U."/>
            <person name="Duerre P."/>
        </authorList>
    </citation>
    <scope>NUCLEOTIDE SEQUENCE</scope>
    <source>
        <strain evidence="5">TS8</strain>
    </source>
</reference>
<dbReference type="Gene3D" id="3.40.309.10">
    <property type="entry name" value="Aldehyde Dehydrogenase, Chain A, domain 2"/>
    <property type="match status" value="1"/>
</dbReference>
<protein>
    <submittedName>
        <fullName evidence="5">NAD-dependent succinate-semialdehyde dehydrogenase</fullName>
    </submittedName>
</protein>
<evidence type="ECO:0000259" key="4">
    <source>
        <dbReference type="Pfam" id="PF00171"/>
    </source>
</evidence>
<comment type="similarity">
    <text evidence="1">Belongs to the aldehyde dehydrogenase family.</text>
</comment>
<evidence type="ECO:0000256" key="3">
    <source>
        <dbReference type="ARBA" id="ARBA00023002"/>
    </source>
</evidence>
<dbReference type="PANTHER" id="PTHR43217">
    <property type="entry name" value="SUCCINATE SEMIALDEHYDE DEHYDROGENASE [NAD(P)+] SAD"/>
    <property type="match status" value="1"/>
</dbReference>
<keyword evidence="3" id="KW-0560">Oxidoreductase</keyword>
<dbReference type="SUPFAM" id="SSF53720">
    <property type="entry name" value="ALDH-like"/>
    <property type="match status" value="1"/>
</dbReference>
<dbReference type="Pfam" id="PF00171">
    <property type="entry name" value="Aldedh"/>
    <property type="match status" value="1"/>
</dbReference>
<keyword evidence="2" id="KW-0521">NADP</keyword>
<dbReference type="InterPro" id="IPR047110">
    <property type="entry name" value="GABD/Sad-like"/>
</dbReference>
<dbReference type="InterPro" id="IPR016161">
    <property type="entry name" value="Ald_DH/histidinol_DH"/>
</dbReference>
<dbReference type="InterPro" id="IPR016162">
    <property type="entry name" value="Ald_DH_N"/>
</dbReference>
<sequence>MTKTTKTINPSTEQVLEEFQLLSLDEANQAVDKAHEAFLSWKKASTEKRAELVLNLAKLIRENKQELAALMTKEMGKPKNQGEQEVEMCAAICEYTATEAIKALESEVREVDGGKAIISYQPIGVILGIQPWNFPLYQVIRYSISNIMAGNTTVLKHAPNVFGMAVKIQNMYEEAGFPKYVYQSLLTEATIASKLIAHEKIRGVTFTGSESVGKKIAEIAGSYAKKTVLELGSNDAFIVLDDADIETTVKACVTARMINNGETCVSAKRFVITEAKYDEFKEAFVKQLKETKMGNPNEDETDLGPMAREDLRDKLHEQVKESIDKGATALLGCEVPDMKGFYYTPSILENVKPGMPAYDDELFGPVAAFIKVKDNEEAIKVANDSRYGLGGGIFSKDEDKAVQMAIEEFDTGMVNINGYGLAQPSLPFGGVKSSGYGREHGGFGITEFVNIKSVMISSPSQ</sequence>
<dbReference type="Gene3D" id="3.40.605.10">
    <property type="entry name" value="Aldehyde Dehydrogenase, Chain A, domain 1"/>
    <property type="match status" value="1"/>
</dbReference>
<dbReference type="InterPro" id="IPR044148">
    <property type="entry name" value="ALDH_GabD1-like"/>
</dbReference>
<evidence type="ECO:0000256" key="2">
    <source>
        <dbReference type="ARBA" id="ARBA00022857"/>
    </source>
</evidence>
<evidence type="ECO:0000313" key="5">
    <source>
        <dbReference type="EMBL" id="WAJ70079.1"/>
    </source>
</evidence>
<dbReference type="InterPro" id="IPR015590">
    <property type="entry name" value="Aldehyde_DH_dom"/>
</dbReference>
<proteinExistence type="inferred from homology"/>
<evidence type="ECO:0000256" key="1">
    <source>
        <dbReference type="ARBA" id="ARBA00009986"/>
    </source>
</evidence>
<organism evidence="5 6">
    <name type="scientific">Catenovulum adriaticum</name>
    <dbReference type="NCBI Taxonomy" id="2984846"/>
    <lineage>
        <taxon>Bacteria</taxon>
        <taxon>Pseudomonadati</taxon>
        <taxon>Pseudomonadota</taxon>
        <taxon>Gammaproteobacteria</taxon>
        <taxon>Alteromonadales</taxon>
        <taxon>Alteromonadaceae</taxon>
        <taxon>Catenovulum</taxon>
    </lineage>
</organism>
<gene>
    <name evidence="5" type="ORF">OLW01_13180</name>
</gene>
<dbReference type="RefSeq" id="WP_268074379.1">
    <property type="nucleotide sequence ID" value="NZ_CP109965.1"/>
</dbReference>
<evidence type="ECO:0000313" key="6">
    <source>
        <dbReference type="Proteomes" id="UP001163726"/>
    </source>
</evidence>
<dbReference type="CDD" id="cd07100">
    <property type="entry name" value="ALDH_SSADH1_GabD1"/>
    <property type="match status" value="1"/>
</dbReference>
<feature type="domain" description="Aldehyde dehydrogenase" evidence="4">
    <location>
        <begin position="3"/>
        <end position="454"/>
    </location>
</feature>
<accession>A0ABY7AKP0</accession>